<dbReference type="GO" id="GO:0008237">
    <property type="term" value="F:metallopeptidase activity"/>
    <property type="evidence" value="ECO:0007669"/>
    <property type="project" value="TreeGrafter"/>
</dbReference>
<evidence type="ECO:0000259" key="2">
    <source>
        <dbReference type="PROSITE" id="PS51397"/>
    </source>
</evidence>
<sequence length="283" mass="32544">MVLGYEVLNEKTRPPNKNINFIHPLPGSDESISRDFLERVAAIMNPIMKEHNLLVNSLHEHEPNREFWGRNWNHGERIELVLKDMRGQWLSFRQVQEVMIHELAHNKHMNHSKAFHAFRMQCLRQLQGLWARGYTGEGFWARGRTLLSGSYTHDRPLSQEYMPLHICEGEYREAKTRKPKAPPKPKPTYKEREQRRIIKKFGSLEGKTVGGDEGKRKALEGGKVVKSKPKVAASQRSRELRAAAALNRLGPDNPLGFKPVKSENPLGFRKEPVGVKQDPIVID</sequence>
<dbReference type="PROSITE" id="PS51397">
    <property type="entry name" value="WLM"/>
    <property type="match status" value="1"/>
</dbReference>
<dbReference type="OrthoDB" id="447842at2759"/>
<dbReference type="AlphaFoldDB" id="A0A3N4I987"/>
<dbReference type="Proteomes" id="UP000275078">
    <property type="component" value="Unassembled WGS sequence"/>
</dbReference>
<feature type="compositionally biased region" description="Basic and acidic residues" evidence="1">
    <location>
        <begin position="210"/>
        <end position="220"/>
    </location>
</feature>
<dbReference type="STRING" id="1160509.A0A3N4I987"/>
<protein>
    <submittedName>
        <fullName evidence="3">WLM-domain-containing protein</fullName>
    </submittedName>
</protein>
<dbReference type="InterPro" id="IPR053000">
    <property type="entry name" value="WSS1-like_metalloprotease"/>
</dbReference>
<evidence type="ECO:0000313" key="3">
    <source>
        <dbReference type="EMBL" id="RPA82653.1"/>
    </source>
</evidence>
<organism evidence="3 4">
    <name type="scientific">Ascobolus immersus RN42</name>
    <dbReference type="NCBI Taxonomy" id="1160509"/>
    <lineage>
        <taxon>Eukaryota</taxon>
        <taxon>Fungi</taxon>
        <taxon>Dikarya</taxon>
        <taxon>Ascomycota</taxon>
        <taxon>Pezizomycotina</taxon>
        <taxon>Pezizomycetes</taxon>
        <taxon>Pezizales</taxon>
        <taxon>Ascobolaceae</taxon>
        <taxon>Ascobolus</taxon>
    </lineage>
</organism>
<reference evidence="3 4" key="1">
    <citation type="journal article" date="2018" name="Nat. Ecol. Evol.">
        <title>Pezizomycetes genomes reveal the molecular basis of ectomycorrhizal truffle lifestyle.</title>
        <authorList>
            <person name="Murat C."/>
            <person name="Payen T."/>
            <person name="Noel B."/>
            <person name="Kuo A."/>
            <person name="Morin E."/>
            <person name="Chen J."/>
            <person name="Kohler A."/>
            <person name="Krizsan K."/>
            <person name="Balestrini R."/>
            <person name="Da Silva C."/>
            <person name="Montanini B."/>
            <person name="Hainaut M."/>
            <person name="Levati E."/>
            <person name="Barry K.W."/>
            <person name="Belfiori B."/>
            <person name="Cichocki N."/>
            <person name="Clum A."/>
            <person name="Dockter R.B."/>
            <person name="Fauchery L."/>
            <person name="Guy J."/>
            <person name="Iotti M."/>
            <person name="Le Tacon F."/>
            <person name="Lindquist E.A."/>
            <person name="Lipzen A."/>
            <person name="Malagnac F."/>
            <person name="Mello A."/>
            <person name="Molinier V."/>
            <person name="Miyauchi S."/>
            <person name="Poulain J."/>
            <person name="Riccioni C."/>
            <person name="Rubini A."/>
            <person name="Sitrit Y."/>
            <person name="Splivallo R."/>
            <person name="Traeger S."/>
            <person name="Wang M."/>
            <person name="Zifcakova L."/>
            <person name="Wipf D."/>
            <person name="Zambonelli A."/>
            <person name="Paolocci F."/>
            <person name="Nowrousian M."/>
            <person name="Ottonello S."/>
            <person name="Baldrian P."/>
            <person name="Spatafora J.W."/>
            <person name="Henrissat B."/>
            <person name="Nagy L.G."/>
            <person name="Aury J.M."/>
            <person name="Wincker P."/>
            <person name="Grigoriev I.V."/>
            <person name="Bonfante P."/>
            <person name="Martin F.M."/>
        </authorList>
    </citation>
    <scope>NUCLEOTIDE SEQUENCE [LARGE SCALE GENOMIC DNA]</scope>
    <source>
        <strain evidence="3 4">RN42</strain>
    </source>
</reference>
<feature type="domain" description="WLM" evidence="2">
    <location>
        <begin position="10"/>
        <end position="250"/>
    </location>
</feature>
<feature type="region of interest" description="Disordered" evidence="1">
    <location>
        <begin position="173"/>
        <end position="192"/>
    </location>
</feature>
<accession>A0A3N4I987</accession>
<proteinExistence type="predicted"/>
<dbReference type="Pfam" id="PF08325">
    <property type="entry name" value="WLM"/>
    <property type="match status" value="1"/>
</dbReference>
<evidence type="ECO:0000256" key="1">
    <source>
        <dbReference type="SAM" id="MobiDB-lite"/>
    </source>
</evidence>
<name>A0A3N4I987_ASCIM</name>
<evidence type="ECO:0000313" key="4">
    <source>
        <dbReference type="Proteomes" id="UP000275078"/>
    </source>
</evidence>
<dbReference type="PANTHER" id="PTHR46622:SF1">
    <property type="entry name" value="DNA-DEPENDENT METALLOPROTEASE WSS1"/>
    <property type="match status" value="1"/>
</dbReference>
<keyword evidence="4" id="KW-1185">Reference proteome</keyword>
<dbReference type="PANTHER" id="PTHR46622">
    <property type="entry name" value="DNA-DEPENDENT METALLOPROTEASE WSS1"/>
    <property type="match status" value="1"/>
</dbReference>
<dbReference type="GO" id="GO:0005634">
    <property type="term" value="C:nucleus"/>
    <property type="evidence" value="ECO:0007669"/>
    <property type="project" value="TreeGrafter"/>
</dbReference>
<feature type="region of interest" description="Disordered" evidence="1">
    <location>
        <begin position="205"/>
        <end position="283"/>
    </location>
</feature>
<dbReference type="InterPro" id="IPR013536">
    <property type="entry name" value="WLM_dom"/>
</dbReference>
<dbReference type="EMBL" id="ML119670">
    <property type="protein sequence ID" value="RPA82653.1"/>
    <property type="molecule type" value="Genomic_DNA"/>
</dbReference>
<dbReference type="GO" id="GO:0006281">
    <property type="term" value="P:DNA repair"/>
    <property type="evidence" value="ECO:0007669"/>
    <property type="project" value="TreeGrafter"/>
</dbReference>
<gene>
    <name evidence="3" type="ORF">BJ508DRAFT_414065</name>
</gene>